<evidence type="ECO:0000313" key="2">
    <source>
        <dbReference type="Proteomes" id="UP000828390"/>
    </source>
</evidence>
<gene>
    <name evidence="1" type="ORF">DPMN_040941</name>
</gene>
<name>A0A9D4CXU9_DREPO</name>
<comment type="caution">
    <text evidence="1">The sequence shown here is derived from an EMBL/GenBank/DDBJ whole genome shotgun (WGS) entry which is preliminary data.</text>
</comment>
<sequence>MLHMEAYEKLLETWMELLTAKKDNLPNDVIQEQARHVFNSYVQCHISPPDGCRIQVSY</sequence>
<proteinExistence type="predicted"/>
<keyword evidence="2" id="KW-1185">Reference proteome</keyword>
<reference evidence="1" key="1">
    <citation type="journal article" date="2019" name="bioRxiv">
        <title>The Genome of the Zebra Mussel, Dreissena polymorpha: A Resource for Invasive Species Research.</title>
        <authorList>
            <person name="McCartney M.A."/>
            <person name="Auch B."/>
            <person name="Kono T."/>
            <person name="Mallez S."/>
            <person name="Zhang Y."/>
            <person name="Obille A."/>
            <person name="Becker A."/>
            <person name="Abrahante J.E."/>
            <person name="Garbe J."/>
            <person name="Badalamenti J.P."/>
            <person name="Herman A."/>
            <person name="Mangelson H."/>
            <person name="Liachko I."/>
            <person name="Sullivan S."/>
            <person name="Sone E.D."/>
            <person name="Koren S."/>
            <person name="Silverstein K.A.T."/>
            <person name="Beckman K.B."/>
            <person name="Gohl D.M."/>
        </authorList>
    </citation>
    <scope>NUCLEOTIDE SEQUENCE</scope>
    <source>
        <strain evidence="1">Duluth1</strain>
        <tissue evidence="1">Whole animal</tissue>
    </source>
</reference>
<evidence type="ECO:0000313" key="1">
    <source>
        <dbReference type="EMBL" id="KAH3734502.1"/>
    </source>
</evidence>
<reference evidence="1" key="2">
    <citation type="submission" date="2020-11" db="EMBL/GenBank/DDBJ databases">
        <authorList>
            <person name="McCartney M.A."/>
            <person name="Auch B."/>
            <person name="Kono T."/>
            <person name="Mallez S."/>
            <person name="Becker A."/>
            <person name="Gohl D.M."/>
            <person name="Silverstein K.A.T."/>
            <person name="Koren S."/>
            <person name="Bechman K.B."/>
            <person name="Herman A."/>
            <person name="Abrahante J.E."/>
            <person name="Garbe J."/>
        </authorList>
    </citation>
    <scope>NUCLEOTIDE SEQUENCE</scope>
    <source>
        <strain evidence="1">Duluth1</strain>
        <tissue evidence="1">Whole animal</tissue>
    </source>
</reference>
<accession>A0A9D4CXU9</accession>
<dbReference type="EMBL" id="JAIWYP010000011">
    <property type="protein sequence ID" value="KAH3734502.1"/>
    <property type="molecule type" value="Genomic_DNA"/>
</dbReference>
<organism evidence="1 2">
    <name type="scientific">Dreissena polymorpha</name>
    <name type="common">Zebra mussel</name>
    <name type="synonym">Mytilus polymorpha</name>
    <dbReference type="NCBI Taxonomy" id="45954"/>
    <lineage>
        <taxon>Eukaryota</taxon>
        <taxon>Metazoa</taxon>
        <taxon>Spiralia</taxon>
        <taxon>Lophotrochozoa</taxon>
        <taxon>Mollusca</taxon>
        <taxon>Bivalvia</taxon>
        <taxon>Autobranchia</taxon>
        <taxon>Heteroconchia</taxon>
        <taxon>Euheterodonta</taxon>
        <taxon>Imparidentia</taxon>
        <taxon>Neoheterodontei</taxon>
        <taxon>Myida</taxon>
        <taxon>Dreissenoidea</taxon>
        <taxon>Dreissenidae</taxon>
        <taxon>Dreissena</taxon>
    </lineage>
</organism>
<dbReference type="AlphaFoldDB" id="A0A9D4CXU9"/>
<dbReference type="Proteomes" id="UP000828390">
    <property type="component" value="Unassembled WGS sequence"/>
</dbReference>
<protein>
    <submittedName>
        <fullName evidence="1">Uncharacterized protein</fullName>
    </submittedName>
</protein>